<dbReference type="EMBL" id="SOAU01000001">
    <property type="protein sequence ID" value="TDT15832.1"/>
    <property type="molecule type" value="Genomic_DNA"/>
</dbReference>
<dbReference type="PRINTS" id="PR00455">
    <property type="entry name" value="HTHTETR"/>
</dbReference>
<proteinExistence type="predicted"/>
<dbReference type="SUPFAM" id="SSF46689">
    <property type="entry name" value="Homeodomain-like"/>
    <property type="match status" value="1"/>
</dbReference>
<evidence type="ECO:0000256" key="4">
    <source>
        <dbReference type="PROSITE-ProRule" id="PRU00335"/>
    </source>
</evidence>
<dbReference type="OrthoDB" id="3528955at2"/>
<dbReference type="GO" id="GO:0003700">
    <property type="term" value="F:DNA-binding transcription factor activity"/>
    <property type="evidence" value="ECO:0007669"/>
    <property type="project" value="TreeGrafter"/>
</dbReference>
<keyword evidence="7" id="KW-1185">Reference proteome</keyword>
<evidence type="ECO:0000256" key="3">
    <source>
        <dbReference type="ARBA" id="ARBA00023163"/>
    </source>
</evidence>
<dbReference type="GO" id="GO:0000976">
    <property type="term" value="F:transcription cis-regulatory region binding"/>
    <property type="evidence" value="ECO:0007669"/>
    <property type="project" value="TreeGrafter"/>
</dbReference>
<reference evidence="6 7" key="1">
    <citation type="submission" date="2019-03" db="EMBL/GenBank/DDBJ databases">
        <title>Sequencing the genomes of 1000 actinobacteria strains.</title>
        <authorList>
            <person name="Klenk H.-P."/>
        </authorList>
    </citation>
    <scope>NUCLEOTIDE SEQUENCE [LARGE SCALE GENOMIC DNA]</scope>
    <source>
        <strain evidence="6 7">DSM 18936</strain>
    </source>
</reference>
<keyword evidence="3" id="KW-0804">Transcription</keyword>
<dbReference type="Proteomes" id="UP000294558">
    <property type="component" value="Unassembled WGS sequence"/>
</dbReference>
<gene>
    <name evidence="6" type="ORF">BDK89_1411</name>
</gene>
<evidence type="ECO:0000256" key="1">
    <source>
        <dbReference type="ARBA" id="ARBA00023015"/>
    </source>
</evidence>
<dbReference type="InterPro" id="IPR001647">
    <property type="entry name" value="HTH_TetR"/>
</dbReference>
<evidence type="ECO:0000259" key="5">
    <source>
        <dbReference type="PROSITE" id="PS50977"/>
    </source>
</evidence>
<dbReference type="Gene3D" id="1.10.357.10">
    <property type="entry name" value="Tetracycline Repressor, domain 2"/>
    <property type="match status" value="1"/>
</dbReference>
<organism evidence="6 7">
    <name type="scientific">Ilumatobacter fluminis</name>
    <dbReference type="NCBI Taxonomy" id="467091"/>
    <lineage>
        <taxon>Bacteria</taxon>
        <taxon>Bacillati</taxon>
        <taxon>Actinomycetota</taxon>
        <taxon>Acidimicrobiia</taxon>
        <taxon>Acidimicrobiales</taxon>
        <taxon>Ilumatobacteraceae</taxon>
        <taxon>Ilumatobacter</taxon>
    </lineage>
</organism>
<protein>
    <submittedName>
        <fullName evidence="6">TetR family transcriptional regulator</fullName>
    </submittedName>
</protein>
<dbReference type="PANTHER" id="PTHR30055">
    <property type="entry name" value="HTH-TYPE TRANSCRIPTIONAL REGULATOR RUTR"/>
    <property type="match status" value="1"/>
</dbReference>
<keyword evidence="2 4" id="KW-0238">DNA-binding</keyword>
<dbReference type="InterPro" id="IPR050109">
    <property type="entry name" value="HTH-type_TetR-like_transc_reg"/>
</dbReference>
<accession>A0A4R7HXC5</accession>
<feature type="DNA-binding region" description="H-T-H motif" evidence="4">
    <location>
        <begin position="35"/>
        <end position="54"/>
    </location>
</feature>
<dbReference type="RefSeq" id="WP_133868253.1">
    <property type="nucleotide sequence ID" value="NZ_SOAU01000001.1"/>
</dbReference>
<dbReference type="AlphaFoldDB" id="A0A4R7HXC5"/>
<evidence type="ECO:0000313" key="6">
    <source>
        <dbReference type="EMBL" id="TDT15832.1"/>
    </source>
</evidence>
<feature type="domain" description="HTH tetR-type" evidence="5">
    <location>
        <begin position="12"/>
        <end position="72"/>
    </location>
</feature>
<dbReference type="Pfam" id="PF00440">
    <property type="entry name" value="TetR_N"/>
    <property type="match status" value="1"/>
</dbReference>
<sequence length="201" mass="22282">MAAETARRMPWADRHAQLLLAAASAFREGGFAGTSMEAVAERAGVTRLIVYRHFESKDGLYREVLQSVTTELRERIEPDQQSEVIPVLVEIAAEQPDAFRLLWRHARHEPEFAADAELFRLVAAEFAQSIIERFIDDPATLRWGSATLVAYLHDGICNWLDLGDVDDHGAFTERLRAGARAMVVAWASPSSGASTDVDSSE</sequence>
<dbReference type="PANTHER" id="PTHR30055:SF234">
    <property type="entry name" value="HTH-TYPE TRANSCRIPTIONAL REGULATOR BETI"/>
    <property type="match status" value="1"/>
</dbReference>
<dbReference type="PROSITE" id="PS50977">
    <property type="entry name" value="HTH_TETR_2"/>
    <property type="match status" value="1"/>
</dbReference>
<dbReference type="InterPro" id="IPR009057">
    <property type="entry name" value="Homeodomain-like_sf"/>
</dbReference>
<evidence type="ECO:0000256" key="2">
    <source>
        <dbReference type="ARBA" id="ARBA00023125"/>
    </source>
</evidence>
<comment type="caution">
    <text evidence="6">The sequence shown here is derived from an EMBL/GenBank/DDBJ whole genome shotgun (WGS) entry which is preliminary data.</text>
</comment>
<name>A0A4R7HXC5_9ACTN</name>
<keyword evidence="1" id="KW-0805">Transcription regulation</keyword>
<evidence type="ECO:0000313" key="7">
    <source>
        <dbReference type="Proteomes" id="UP000294558"/>
    </source>
</evidence>